<organism evidence="1 2">
    <name type="scientific">Megasphaera massiliensis</name>
    <dbReference type="NCBI Taxonomy" id="1232428"/>
    <lineage>
        <taxon>Bacteria</taxon>
        <taxon>Bacillati</taxon>
        <taxon>Bacillota</taxon>
        <taxon>Negativicutes</taxon>
        <taxon>Veillonellales</taxon>
        <taxon>Veillonellaceae</taxon>
        <taxon>Megasphaera</taxon>
    </lineage>
</organism>
<name>A0ABT1SVB2_9FIRM</name>
<keyword evidence="2" id="KW-1185">Reference proteome</keyword>
<sequence>MEPHLGPSFFQGLTALDQCYDLLFLRFNGLGNLQRRFYDLKRNEDGTVFIGDNKINGADSDR</sequence>
<evidence type="ECO:0008006" key="3">
    <source>
        <dbReference type="Google" id="ProtNLM"/>
    </source>
</evidence>
<evidence type="ECO:0000313" key="2">
    <source>
        <dbReference type="Proteomes" id="UP001206692"/>
    </source>
</evidence>
<dbReference type="Proteomes" id="UP001206692">
    <property type="component" value="Unassembled WGS sequence"/>
</dbReference>
<protein>
    <recommendedName>
        <fullName evidence="3">Signal peptidase I</fullName>
    </recommendedName>
</protein>
<feature type="non-terminal residue" evidence="1">
    <location>
        <position position="1"/>
    </location>
</feature>
<reference evidence="1 2" key="1">
    <citation type="submission" date="2022-06" db="EMBL/GenBank/DDBJ databases">
        <title>Isolation of gut microbiota from human fecal samples.</title>
        <authorList>
            <person name="Pamer E.G."/>
            <person name="Barat B."/>
            <person name="Waligurski E."/>
            <person name="Medina S."/>
            <person name="Paddock L."/>
            <person name="Mostad J."/>
        </authorList>
    </citation>
    <scope>NUCLEOTIDE SEQUENCE [LARGE SCALE GENOMIC DNA]</scope>
    <source>
        <strain evidence="1 2">DFI.1.1</strain>
    </source>
</reference>
<gene>
    <name evidence="1" type="ORF">NE675_12340</name>
</gene>
<proteinExistence type="predicted"/>
<accession>A0ABT1SVB2</accession>
<dbReference type="RefSeq" id="WP_256186350.1">
    <property type="nucleotide sequence ID" value="NZ_JANGEW010000286.1"/>
</dbReference>
<comment type="caution">
    <text evidence="1">The sequence shown here is derived from an EMBL/GenBank/DDBJ whole genome shotgun (WGS) entry which is preliminary data.</text>
</comment>
<dbReference type="EMBL" id="JANGEW010000286">
    <property type="protein sequence ID" value="MCQ5343798.1"/>
    <property type="molecule type" value="Genomic_DNA"/>
</dbReference>
<evidence type="ECO:0000313" key="1">
    <source>
        <dbReference type="EMBL" id="MCQ5343798.1"/>
    </source>
</evidence>